<gene>
    <name evidence="1" type="ORF">MILVUS5_LOCUS30086</name>
</gene>
<name>A0ACB0LA24_TRIPR</name>
<organism evidence="1 2">
    <name type="scientific">Trifolium pratense</name>
    <name type="common">Red clover</name>
    <dbReference type="NCBI Taxonomy" id="57577"/>
    <lineage>
        <taxon>Eukaryota</taxon>
        <taxon>Viridiplantae</taxon>
        <taxon>Streptophyta</taxon>
        <taxon>Embryophyta</taxon>
        <taxon>Tracheophyta</taxon>
        <taxon>Spermatophyta</taxon>
        <taxon>Magnoliopsida</taxon>
        <taxon>eudicotyledons</taxon>
        <taxon>Gunneridae</taxon>
        <taxon>Pentapetalae</taxon>
        <taxon>rosids</taxon>
        <taxon>fabids</taxon>
        <taxon>Fabales</taxon>
        <taxon>Fabaceae</taxon>
        <taxon>Papilionoideae</taxon>
        <taxon>50 kb inversion clade</taxon>
        <taxon>NPAAA clade</taxon>
        <taxon>Hologalegina</taxon>
        <taxon>IRL clade</taxon>
        <taxon>Trifolieae</taxon>
        <taxon>Trifolium</taxon>
    </lineage>
</organism>
<sequence length="85" mass="9442">MGKIIVSLVLILLVVAMFVDGYGAEGVGTPKKEDDVYNSQKFGQCIDCIIFYNWCLLNPFLWPTYHHFCLSNGNNIAPTSSEALP</sequence>
<dbReference type="EMBL" id="CASHSV030000409">
    <property type="protein sequence ID" value="CAJ2665009.1"/>
    <property type="molecule type" value="Genomic_DNA"/>
</dbReference>
<proteinExistence type="predicted"/>
<evidence type="ECO:0000313" key="1">
    <source>
        <dbReference type="EMBL" id="CAJ2665009.1"/>
    </source>
</evidence>
<comment type="caution">
    <text evidence="1">The sequence shown here is derived from an EMBL/GenBank/DDBJ whole genome shotgun (WGS) entry which is preliminary data.</text>
</comment>
<protein>
    <submittedName>
        <fullName evidence="1">Uncharacterized protein</fullName>
    </submittedName>
</protein>
<keyword evidence="2" id="KW-1185">Reference proteome</keyword>
<dbReference type="Proteomes" id="UP001177021">
    <property type="component" value="Unassembled WGS sequence"/>
</dbReference>
<accession>A0ACB0LA24</accession>
<reference evidence="1" key="1">
    <citation type="submission" date="2023-10" db="EMBL/GenBank/DDBJ databases">
        <authorList>
            <person name="Rodriguez Cubillos JULIANA M."/>
            <person name="De Vega J."/>
        </authorList>
    </citation>
    <scope>NUCLEOTIDE SEQUENCE</scope>
</reference>
<evidence type="ECO:0000313" key="2">
    <source>
        <dbReference type="Proteomes" id="UP001177021"/>
    </source>
</evidence>